<reference evidence="1 2" key="1">
    <citation type="submission" date="2019-11" db="EMBL/GenBank/DDBJ databases">
        <authorList>
            <person name="Dong K."/>
        </authorList>
    </citation>
    <scope>NUCLEOTIDE SEQUENCE [LARGE SCALE GENOMIC DNA]</scope>
    <source>
        <strain evidence="1 2">NBRC 112902</strain>
    </source>
</reference>
<evidence type="ECO:0000313" key="1">
    <source>
        <dbReference type="EMBL" id="MTH60977.1"/>
    </source>
</evidence>
<dbReference type="AlphaFoldDB" id="A0A844HRL6"/>
<accession>A0A844HRL6</accession>
<proteinExistence type="predicted"/>
<dbReference type="OrthoDB" id="835336at2"/>
<comment type="caution">
    <text evidence="1">The sequence shown here is derived from an EMBL/GenBank/DDBJ whole genome shotgun (WGS) entry which is preliminary data.</text>
</comment>
<name>A0A844HRL6_9RHOB</name>
<organism evidence="1 2">
    <name type="scientific">Paracoccus litorisediminis</name>
    <dbReference type="NCBI Taxonomy" id="2006130"/>
    <lineage>
        <taxon>Bacteria</taxon>
        <taxon>Pseudomonadati</taxon>
        <taxon>Pseudomonadota</taxon>
        <taxon>Alphaproteobacteria</taxon>
        <taxon>Rhodobacterales</taxon>
        <taxon>Paracoccaceae</taxon>
        <taxon>Paracoccus</taxon>
    </lineage>
</organism>
<dbReference type="EMBL" id="WMIG01000011">
    <property type="protein sequence ID" value="MTH60977.1"/>
    <property type="molecule type" value="Genomic_DNA"/>
</dbReference>
<dbReference type="Pfam" id="PF13704">
    <property type="entry name" value="Glyco_tranf_2_4"/>
    <property type="match status" value="1"/>
</dbReference>
<dbReference type="RefSeq" id="WP_155040913.1">
    <property type="nucleotide sequence ID" value="NZ_JBHGCD010000012.1"/>
</dbReference>
<evidence type="ECO:0000313" key="2">
    <source>
        <dbReference type="Proteomes" id="UP000449846"/>
    </source>
</evidence>
<protein>
    <recommendedName>
        <fullName evidence="3">Glycosyl transferase family 2</fullName>
    </recommendedName>
</protein>
<evidence type="ECO:0008006" key="3">
    <source>
        <dbReference type="Google" id="ProtNLM"/>
    </source>
</evidence>
<dbReference type="Proteomes" id="UP000449846">
    <property type="component" value="Unassembled WGS sequence"/>
</dbReference>
<gene>
    <name evidence="1" type="ORF">GL300_17330</name>
</gene>
<keyword evidence="2" id="KW-1185">Reference proteome</keyword>
<sequence length="293" mass="33132">MSFEPICFVTMVRGDHAMLEKWIAHHSKLVANRSALHVFLHGHDPALQKIAEGCSLVTLPFDPSGSSFEESRRQLFFGLAGALRGYYGHVITLDCDEFMTMDPGVGQTLAEYLSTHPFEGAALSPVGFDVVQRSSAEQDPVDFARPILGQRCFGFLDGTYSKPCIFRRQPRGGSQHSLAREKWEIDPKIFLFHFRFFDVEYSRQVNAARMALVADFDKQGSDHAIGTWGDREERFARALQSADVADCPDLSPELIEAFRASQLENYQNRGGRFMWRDCRRGPYRLPAQFEGVL</sequence>